<comment type="similarity">
    <text evidence="1">Belongs to the UDP-glucose/GDP-mannose dehydrogenase family.</text>
</comment>
<protein>
    <recommendedName>
        <fullName evidence="2">UDP-glucose/GDP-mannose dehydrogenase C-terminal domain-containing protein</fullName>
    </recommendedName>
</protein>
<dbReference type="PANTHER" id="PTHR43491">
    <property type="entry name" value="UDP-N-ACETYL-D-MANNOSAMINE DEHYDROGENASE"/>
    <property type="match status" value="1"/>
</dbReference>
<dbReference type="Pfam" id="PF00984">
    <property type="entry name" value="UDPG_MGDP_dh"/>
    <property type="match status" value="1"/>
</dbReference>
<dbReference type="PIRSF" id="PIRSF500136">
    <property type="entry name" value="UDP_ManNAc_DH"/>
    <property type="match status" value="1"/>
</dbReference>
<evidence type="ECO:0000256" key="1">
    <source>
        <dbReference type="ARBA" id="ARBA00006601"/>
    </source>
</evidence>
<organism evidence="3">
    <name type="scientific">marine sediment metagenome</name>
    <dbReference type="NCBI Taxonomy" id="412755"/>
    <lineage>
        <taxon>unclassified sequences</taxon>
        <taxon>metagenomes</taxon>
        <taxon>ecological metagenomes</taxon>
    </lineage>
</organism>
<dbReference type="EMBL" id="BARW01022758">
    <property type="protein sequence ID" value="GAI88714.1"/>
    <property type="molecule type" value="Genomic_DNA"/>
</dbReference>
<dbReference type="InterPro" id="IPR028359">
    <property type="entry name" value="UDP_ManNAc/GlcNAc_DH"/>
</dbReference>
<dbReference type="InterPro" id="IPR036220">
    <property type="entry name" value="UDP-Glc/GDP-Man_DH_C_sf"/>
</dbReference>
<sequence length="266" mass="29779">YESIVRGGLYRTDPMTAEVSKTVENAYRDVQIAFANEVALLCESLGIDVYDVRKFVNSLPNDPSTLHANPVRNMHSPGAGVGGHCLPKDTWLLLHGYNEYAKLKNEYSPSILAGARQLNDWMPVHMVDLLETAFKEADRELKGSCICVLGYAFLENSDDPRNTPTVPFLQELKKRGLAYKIHDPYIKKDEEYEIEQDLDAALKDCDAIILMTKHEVYSSLNPKRLEGLLRSKIIIDGRNMFAPKAFIDAGFVFKGIGKGNINRGIG</sequence>
<dbReference type="InterPro" id="IPR014026">
    <property type="entry name" value="UDP-Glc/GDP-Man_DH_dimer"/>
</dbReference>
<feature type="non-terminal residue" evidence="3">
    <location>
        <position position="266"/>
    </location>
</feature>
<feature type="non-terminal residue" evidence="3">
    <location>
        <position position="1"/>
    </location>
</feature>
<dbReference type="PANTHER" id="PTHR43491:SF2">
    <property type="entry name" value="UDP-N-ACETYL-D-MANNOSAMINE DEHYDROGENASE"/>
    <property type="match status" value="1"/>
</dbReference>
<dbReference type="AlphaFoldDB" id="X1U8R8"/>
<feature type="domain" description="UDP-glucose/GDP-mannose dehydrogenase C-terminal" evidence="2">
    <location>
        <begin position="147"/>
        <end position="243"/>
    </location>
</feature>
<reference evidence="3" key="1">
    <citation type="journal article" date="2014" name="Front. Microbiol.">
        <title>High frequency of phylogenetically diverse reductive dehalogenase-homologous genes in deep subseafloor sedimentary metagenomes.</title>
        <authorList>
            <person name="Kawai M."/>
            <person name="Futagami T."/>
            <person name="Toyoda A."/>
            <person name="Takaki Y."/>
            <person name="Nishi S."/>
            <person name="Hori S."/>
            <person name="Arai W."/>
            <person name="Tsubouchi T."/>
            <person name="Morono Y."/>
            <person name="Uchiyama I."/>
            <person name="Ito T."/>
            <person name="Fujiyama A."/>
            <person name="Inagaki F."/>
            <person name="Takami H."/>
        </authorList>
    </citation>
    <scope>NUCLEOTIDE SEQUENCE</scope>
    <source>
        <strain evidence="3">Expedition CK06-06</strain>
    </source>
</reference>
<dbReference type="PIRSF" id="PIRSF000124">
    <property type="entry name" value="UDPglc_GDPman_dh"/>
    <property type="match status" value="1"/>
</dbReference>
<gene>
    <name evidence="3" type="ORF">S12H4_37890</name>
</gene>
<comment type="caution">
    <text evidence="3">The sequence shown here is derived from an EMBL/GenBank/DDBJ whole genome shotgun (WGS) entry which is preliminary data.</text>
</comment>
<dbReference type="Gene3D" id="3.40.50.720">
    <property type="entry name" value="NAD(P)-binding Rossmann-like Domain"/>
    <property type="match status" value="1"/>
</dbReference>
<evidence type="ECO:0000259" key="2">
    <source>
        <dbReference type="SMART" id="SM00984"/>
    </source>
</evidence>
<dbReference type="GO" id="GO:0016616">
    <property type="term" value="F:oxidoreductase activity, acting on the CH-OH group of donors, NAD or NADP as acceptor"/>
    <property type="evidence" value="ECO:0007669"/>
    <property type="project" value="InterPro"/>
</dbReference>
<accession>X1U8R8</accession>
<name>X1U8R8_9ZZZZ</name>
<dbReference type="SUPFAM" id="SSF52413">
    <property type="entry name" value="UDP-glucose/GDP-mannose dehydrogenase C-terminal domain"/>
    <property type="match status" value="1"/>
</dbReference>
<dbReference type="GO" id="GO:0016628">
    <property type="term" value="F:oxidoreductase activity, acting on the CH-CH group of donors, NAD or NADP as acceptor"/>
    <property type="evidence" value="ECO:0007669"/>
    <property type="project" value="InterPro"/>
</dbReference>
<dbReference type="InterPro" id="IPR017476">
    <property type="entry name" value="UDP-Glc/GDP-Man"/>
</dbReference>
<dbReference type="GO" id="GO:0051287">
    <property type="term" value="F:NAD binding"/>
    <property type="evidence" value="ECO:0007669"/>
    <property type="project" value="InterPro"/>
</dbReference>
<proteinExistence type="inferred from homology"/>
<dbReference type="Pfam" id="PF03720">
    <property type="entry name" value="UDPG_MGDP_dh_C"/>
    <property type="match status" value="1"/>
</dbReference>
<dbReference type="GO" id="GO:0000271">
    <property type="term" value="P:polysaccharide biosynthetic process"/>
    <property type="evidence" value="ECO:0007669"/>
    <property type="project" value="InterPro"/>
</dbReference>
<evidence type="ECO:0000313" key="3">
    <source>
        <dbReference type="EMBL" id="GAI88714.1"/>
    </source>
</evidence>
<dbReference type="SMART" id="SM00984">
    <property type="entry name" value="UDPG_MGDP_dh_C"/>
    <property type="match status" value="1"/>
</dbReference>
<dbReference type="SUPFAM" id="SSF48179">
    <property type="entry name" value="6-phosphogluconate dehydrogenase C-terminal domain-like"/>
    <property type="match status" value="1"/>
</dbReference>
<dbReference type="InterPro" id="IPR008927">
    <property type="entry name" value="6-PGluconate_DH-like_C_sf"/>
</dbReference>
<dbReference type="InterPro" id="IPR014027">
    <property type="entry name" value="UDP-Glc/GDP-Man_DH_C"/>
</dbReference>